<gene>
    <name evidence="1" type="ORF">N8T08_008264</name>
</gene>
<evidence type="ECO:0000313" key="2">
    <source>
        <dbReference type="Proteomes" id="UP001177260"/>
    </source>
</evidence>
<protein>
    <submittedName>
        <fullName evidence="1">Uncharacterized protein</fullName>
    </submittedName>
</protein>
<proteinExistence type="predicted"/>
<evidence type="ECO:0000313" key="1">
    <source>
        <dbReference type="EMBL" id="KAK1142058.1"/>
    </source>
</evidence>
<comment type="caution">
    <text evidence="1">The sequence shown here is derived from an EMBL/GenBank/DDBJ whole genome shotgun (WGS) entry which is preliminary data.</text>
</comment>
<reference evidence="1 2" key="1">
    <citation type="journal article" date="2023" name="ACS Omega">
        <title>Identification of the Neoaspergillic Acid Biosynthesis Gene Cluster by Establishing an In Vitro CRISPR-Ribonucleoprotein Genetic System in Aspergillus melleus.</title>
        <authorList>
            <person name="Yuan B."/>
            <person name="Grau M.F."/>
            <person name="Murata R.M."/>
            <person name="Torok T."/>
            <person name="Venkateswaran K."/>
            <person name="Stajich J.E."/>
            <person name="Wang C.C.C."/>
        </authorList>
    </citation>
    <scope>NUCLEOTIDE SEQUENCE [LARGE SCALE GENOMIC DNA]</scope>
    <source>
        <strain evidence="1 2">IMV 1140</strain>
    </source>
</reference>
<dbReference type="Proteomes" id="UP001177260">
    <property type="component" value="Unassembled WGS sequence"/>
</dbReference>
<dbReference type="EMBL" id="JAOPJF010000055">
    <property type="protein sequence ID" value="KAK1142058.1"/>
    <property type="molecule type" value="Genomic_DNA"/>
</dbReference>
<organism evidence="1 2">
    <name type="scientific">Aspergillus melleus</name>
    <dbReference type="NCBI Taxonomy" id="138277"/>
    <lineage>
        <taxon>Eukaryota</taxon>
        <taxon>Fungi</taxon>
        <taxon>Dikarya</taxon>
        <taxon>Ascomycota</taxon>
        <taxon>Pezizomycotina</taxon>
        <taxon>Eurotiomycetes</taxon>
        <taxon>Eurotiomycetidae</taxon>
        <taxon>Eurotiales</taxon>
        <taxon>Aspergillaceae</taxon>
        <taxon>Aspergillus</taxon>
        <taxon>Aspergillus subgen. Circumdati</taxon>
    </lineage>
</organism>
<sequence length="284" mass="32466">MSSKSEVTLIPWDPLSEPHRTLLFEQRVECSWDMEMVHEVWRDEQIRGDRCIYWIALSANDSVAEEREQLIDTAVSINAVTRQPTQAEFIPVGHVSLDSKNEKAEKLDLEIPPENVFWIKSLFIPPTRRGKGIGRAAMDEIERIAAQEPLCAKTLMLDTVERGDQLREDFALATYGGVPKLPNQDWYSRRGYRSLKIVQNYYDGKDKNGKRWDTKTIFMRRDLDELRNFQVICLAQVNGQFIKDTPGPELVTDDTIARDQLESVATTVQPPGRSPNAFDPSALD</sequence>
<keyword evidence="2" id="KW-1185">Reference proteome</keyword>
<accession>A0ACC3AW03</accession>
<name>A0ACC3AW03_9EURO</name>